<sequence>MRTFSLKPIFIGGLLSLAASPLSFAQETVNPGQITAPTGQFQSSYWGPQYLTVKTSPELLDEGEIPTFEVVESDCTSATCSQDMQELVAFALNGSSDAQVIAAVAYATGDGLPANPDRARQFLKRALQQKDSRAWYIYSQWLRQGAGGFEEDRVEAEFALKRAARRGSPQALYELAVRELNFDGGDNSKAVEMLERAAQRHDLPAKYLLAQLKAGGVGTPEDLVGAAKLFAELKRWNYRESSLRYDAVMEDLETSQNTEAMIEVDLYAKSGYEDNVEVIEVSGARITTEEYVSELVDVLSGVNLYDGDSTGTNIRGQVCGQGVSKCNVIYTAGDRGNAGTTALGAILSKFSPSLN</sequence>
<dbReference type="SMART" id="SM00671">
    <property type="entry name" value="SEL1"/>
    <property type="match status" value="3"/>
</dbReference>
<organism evidence="3 4">
    <name type="scientific">Pseudidiomarina aestuarii</name>
    <dbReference type="NCBI Taxonomy" id="624146"/>
    <lineage>
        <taxon>Bacteria</taxon>
        <taxon>Pseudomonadati</taxon>
        <taxon>Pseudomonadota</taxon>
        <taxon>Gammaproteobacteria</taxon>
        <taxon>Alteromonadales</taxon>
        <taxon>Idiomarinaceae</taxon>
        <taxon>Pseudidiomarina</taxon>
    </lineage>
</organism>
<protein>
    <recommendedName>
        <fullName evidence="5">Sel1 repeat family protein</fullName>
    </recommendedName>
</protein>
<evidence type="ECO:0000313" key="4">
    <source>
        <dbReference type="Proteomes" id="UP000241514"/>
    </source>
</evidence>
<reference evidence="3 4" key="1">
    <citation type="submission" date="2018-03" db="EMBL/GenBank/DDBJ databases">
        <title>Cross-interface Injection: A General Nanoliter Liquid Handling Method Applied to Single Cells Genome Amplification Automated Nanoliter Liquid Handling Applied to Single Cell Multiple Displacement Amplification.</title>
        <authorList>
            <person name="Yun J."/>
            <person name="Xu P."/>
            <person name="Xu J."/>
            <person name="Dai X."/>
            <person name="Wang Y."/>
            <person name="Zheng X."/>
            <person name="Cao C."/>
            <person name="Yi Q."/>
            <person name="Zhu Y."/>
            <person name="Wang L."/>
            <person name="Dong Z."/>
            <person name="Huang Y."/>
            <person name="Huang L."/>
            <person name="Du W."/>
        </authorList>
    </citation>
    <scope>NUCLEOTIDE SEQUENCE [LARGE SCALE GENOMIC DNA]</scope>
    <source>
        <strain evidence="3 4">A9-4</strain>
    </source>
</reference>
<gene>
    <name evidence="3" type="ORF">C9928_06765</name>
</gene>
<dbReference type="InterPro" id="IPR006597">
    <property type="entry name" value="Sel1-like"/>
</dbReference>
<dbReference type="SUPFAM" id="SSF81901">
    <property type="entry name" value="HCP-like"/>
    <property type="match status" value="1"/>
</dbReference>
<dbReference type="Proteomes" id="UP000241514">
    <property type="component" value="Unassembled WGS sequence"/>
</dbReference>
<keyword evidence="1" id="KW-0677">Repeat</keyword>
<dbReference type="InterPro" id="IPR051726">
    <property type="entry name" value="Chitin_Synth_Reg"/>
</dbReference>
<feature type="chain" id="PRO_5026725845" description="Sel1 repeat family protein" evidence="2">
    <location>
        <begin position="26"/>
        <end position="355"/>
    </location>
</feature>
<evidence type="ECO:0000256" key="2">
    <source>
        <dbReference type="SAM" id="SignalP"/>
    </source>
</evidence>
<keyword evidence="2" id="KW-0732">Signal</keyword>
<feature type="signal peptide" evidence="2">
    <location>
        <begin position="1"/>
        <end position="25"/>
    </location>
</feature>
<dbReference type="EMBL" id="PYVG01000099">
    <property type="protein sequence ID" value="PTB88226.1"/>
    <property type="molecule type" value="Genomic_DNA"/>
</dbReference>
<proteinExistence type="predicted"/>
<comment type="caution">
    <text evidence="3">The sequence shown here is derived from an EMBL/GenBank/DDBJ whole genome shotgun (WGS) entry which is preliminary data.</text>
</comment>
<dbReference type="PANTHER" id="PTHR46430">
    <property type="entry name" value="PROTEIN SKT5-RELATED"/>
    <property type="match status" value="1"/>
</dbReference>
<evidence type="ECO:0008006" key="5">
    <source>
        <dbReference type="Google" id="ProtNLM"/>
    </source>
</evidence>
<dbReference type="AlphaFoldDB" id="A0A6N4DGS5"/>
<evidence type="ECO:0000256" key="1">
    <source>
        <dbReference type="ARBA" id="ARBA00022737"/>
    </source>
</evidence>
<dbReference type="InterPro" id="IPR011990">
    <property type="entry name" value="TPR-like_helical_dom_sf"/>
</dbReference>
<accession>A0A6N4DGS5</accession>
<evidence type="ECO:0000313" key="3">
    <source>
        <dbReference type="EMBL" id="PTB88226.1"/>
    </source>
</evidence>
<name>A0A6N4DGS5_9GAMM</name>
<dbReference type="Pfam" id="PF08238">
    <property type="entry name" value="Sel1"/>
    <property type="match status" value="3"/>
</dbReference>
<dbReference type="Gene3D" id="1.25.40.10">
    <property type="entry name" value="Tetratricopeptide repeat domain"/>
    <property type="match status" value="1"/>
</dbReference>